<feature type="compositionally biased region" description="Basic and acidic residues" evidence="1">
    <location>
        <begin position="105"/>
        <end position="117"/>
    </location>
</feature>
<dbReference type="EMBL" id="JAHYXK010000028">
    <property type="protein sequence ID" value="MBW7469159.1"/>
    <property type="molecule type" value="Genomic_DNA"/>
</dbReference>
<comment type="caution">
    <text evidence="2">The sequence shown here is derived from an EMBL/GenBank/DDBJ whole genome shotgun (WGS) entry which is preliminary data.</text>
</comment>
<evidence type="ECO:0000313" key="3">
    <source>
        <dbReference type="Proteomes" id="UP000813018"/>
    </source>
</evidence>
<name>A0ABS7CZA8_9BACT</name>
<accession>A0ABS7CZA8</accession>
<keyword evidence="3" id="KW-1185">Reference proteome</keyword>
<sequence length="117" mass="12566">MSTNNRNIQNEGDFEKDKNVSGRPQGTNTGPVAGGADNTRGENKSGENKSNKEGSNKGEKGQYSRNGNSPQGSIANPTTTSRGADSTDKEFRNNQANDSTSLSQRADEQDKEDKNNK</sequence>
<dbReference type="RefSeq" id="WP_219879031.1">
    <property type="nucleotide sequence ID" value="NZ_JAHYXK010000028.1"/>
</dbReference>
<feature type="compositionally biased region" description="Polar residues" evidence="1">
    <location>
        <begin position="1"/>
        <end position="10"/>
    </location>
</feature>
<organism evidence="2 3">
    <name type="scientific">Pontibacter aydingkolensis</name>
    <dbReference type="NCBI Taxonomy" id="1911536"/>
    <lineage>
        <taxon>Bacteria</taxon>
        <taxon>Pseudomonadati</taxon>
        <taxon>Bacteroidota</taxon>
        <taxon>Cytophagia</taxon>
        <taxon>Cytophagales</taxon>
        <taxon>Hymenobacteraceae</taxon>
        <taxon>Pontibacter</taxon>
    </lineage>
</organism>
<feature type="compositionally biased region" description="Basic and acidic residues" evidence="1">
    <location>
        <begin position="39"/>
        <end position="62"/>
    </location>
</feature>
<feature type="compositionally biased region" description="Polar residues" evidence="1">
    <location>
        <begin position="63"/>
        <end position="84"/>
    </location>
</feature>
<gene>
    <name evidence="2" type="ORF">K0O23_18955</name>
</gene>
<protein>
    <submittedName>
        <fullName evidence="2">Uncharacterized protein</fullName>
    </submittedName>
</protein>
<evidence type="ECO:0000256" key="1">
    <source>
        <dbReference type="SAM" id="MobiDB-lite"/>
    </source>
</evidence>
<dbReference type="Proteomes" id="UP000813018">
    <property type="component" value="Unassembled WGS sequence"/>
</dbReference>
<evidence type="ECO:0000313" key="2">
    <source>
        <dbReference type="EMBL" id="MBW7469159.1"/>
    </source>
</evidence>
<proteinExistence type="predicted"/>
<feature type="region of interest" description="Disordered" evidence="1">
    <location>
        <begin position="1"/>
        <end position="117"/>
    </location>
</feature>
<reference evidence="2 3" key="1">
    <citation type="journal article" date="2016" name="Int. J. Syst. Evol. Microbiol.">
        <title>Pontibacter aydingkolensis sp. nov., isolated from soil of a salt lake.</title>
        <authorList>
            <person name="Osman G."/>
            <person name="Zhang T."/>
            <person name="Lou K."/>
            <person name="Gao Y."/>
            <person name="Chang W."/>
            <person name="Lin Q."/>
            <person name="Yang H.M."/>
            <person name="Huo X.D."/>
            <person name="Wang N."/>
        </authorList>
    </citation>
    <scope>NUCLEOTIDE SEQUENCE [LARGE SCALE GENOMIC DNA]</scope>
    <source>
        <strain evidence="2 3">KACC 19255</strain>
    </source>
</reference>
<feature type="compositionally biased region" description="Polar residues" evidence="1">
    <location>
        <begin position="93"/>
        <end position="104"/>
    </location>
</feature>